<organism evidence="2 3">
    <name type="scientific">Legionella jamestowniensis</name>
    <dbReference type="NCBI Taxonomy" id="455"/>
    <lineage>
        <taxon>Bacteria</taxon>
        <taxon>Pseudomonadati</taxon>
        <taxon>Pseudomonadota</taxon>
        <taxon>Gammaproteobacteria</taxon>
        <taxon>Legionellales</taxon>
        <taxon>Legionellaceae</taxon>
        <taxon>Legionella</taxon>
    </lineage>
</organism>
<feature type="transmembrane region" description="Helical" evidence="1">
    <location>
        <begin position="237"/>
        <end position="268"/>
    </location>
</feature>
<keyword evidence="1" id="KW-0472">Membrane</keyword>
<evidence type="ECO:0000256" key="1">
    <source>
        <dbReference type="SAM" id="Phobius"/>
    </source>
</evidence>
<dbReference type="Proteomes" id="UP000054715">
    <property type="component" value="Unassembled WGS sequence"/>
</dbReference>
<reference evidence="2 3" key="1">
    <citation type="submission" date="2015-11" db="EMBL/GenBank/DDBJ databases">
        <title>Genomic analysis of 38 Legionella species identifies large and diverse effector repertoires.</title>
        <authorList>
            <person name="Burstein D."/>
            <person name="Amaro F."/>
            <person name="Zusman T."/>
            <person name="Lifshitz Z."/>
            <person name="Cohen O."/>
            <person name="Gilbert J.A."/>
            <person name="Pupko T."/>
            <person name="Shuman H.A."/>
            <person name="Segal G."/>
        </authorList>
    </citation>
    <scope>NUCLEOTIDE SEQUENCE [LARGE SCALE GENOMIC DNA]</scope>
    <source>
        <strain evidence="2 3">JA-26-G1-E2</strain>
    </source>
</reference>
<dbReference type="RefSeq" id="WP_058449139.1">
    <property type="nucleotide sequence ID" value="NZ_CAAAJF010000012.1"/>
</dbReference>
<gene>
    <name evidence="2" type="ORF">Ljam_1110</name>
</gene>
<name>A0A0W0UGC1_9GAMM</name>
<comment type="caution">
    <text evidence="2">The sequence shown here is derived from an EMBL/GenBank/DDBJ whole genome shotgun (WGS) entry which is preliminary data.</text>
</comment>
<dbReference type="OrthoDB" id="5639734at2"/>
<keyword evidence="1" id="KW-1133">Transmembrane helix</keyword>
<dbReference type="EMBL" id="LNYG01000013">
    <property type="protein sequence ID" value="KTD06915.1"/>
    <property type="molecule type" value="Genomic_DNA"/>
</dbReference>
<accession>A0A0W0UGC1</accession>
<keyword evidence="1" id="KW-0812">Transmembrane</keyword>
<feature type="transmembrane region" description="Helical" evidence="1">
    <location>
        <begin position="288"/>
        <end position="308"/>
    </location>
</feature>
<proteinExistence type="predicted"/>
<dbReference type="Gene3D" id="3.40.50.300">
    <property type="entry name" value="P-loop containing nucleotide triphosphate hydrolases"/>
    <property type="match status" value="1"/>
</dbReference>
<dbReference type="PATRIC" id="fig|455.5.peg.1175"/>
<protein>
    <submittedName>
        <fullName evidence="2">Rho GTPase (Miro-like)</fullName>
    </submittedName>
</protein>
<dbReference type="AlphaFoldDB" id="A0A0W0UGC1"/>
<dbReference type="InterPro" id="IPR027417">
    <property type="entry name" value="P-loop_NTPase"/>
</dbReference>
<dbReference type="STRING" id="455.Ljam_1110"/>
<sequence length="329" mass="36578">MSLVFFGNAEAEIELFHLIQNYFKEKTSDLTLDMTAAQFARAGYFDIWMVNNDPRFQALRNFYYRPKRIGIYCIDLSASLINYQQIAKEIHEFQELSNFSDVILVGLNDTLDIENGKEKLQTIRDELQLNVSSFAISEKDDSLDRLIKKLQLNEQLADRAKQKKEQIRSLPPLEEAMCQLKTKIADLPYEKFSAITAQMETLKIALEQPVDITVKEEAIQTFSDNCQRILGGNYPTLYNTVLTLAAVAVVTIIAGLIGFGLGFAAGLWTGPGAFITGVLTGASFAKATMAASGTIGLMAGAMTAYSLFKTKKEAIAINDFAEQVNFTLD</sequence>
<evidence type="ECO:0000313" key="2">
    <source>
        <dbReference type="EMBL" id="KTD06915.1"/>
    </source>
</evidence>
<evidence type="ECO:0000313" key="3">
    <source>
        <dbReference type="Proteomes" id="UP000054715"/>
    </source>
</evidence>